<keyword evidence="6" id="KW-1185">Reference proteome</keyword>
<name>A0A0R0M1S5_9MICR</name>
<evidence type="ECO:0000256" key="1">
    <source>
        <dbReference type="ARBA" id="ARBA00022884"/>
    </source>
</evidence>
<feature type="compositionally biased region" description="Basic and acidic residues" evidence="3">
    <location>
        <begin position="198"/>
        <end position="208"/>
    </location>
</feature>
<dbReference type="PANTHER" id="PTHR23189">
    <property type="entry name" value="RNA RECOGNITION MOTIF-CONTAINING"/>
    <property type="match status" value="1"/>
</dbReference>
<dbReference type="Gene3D" id="3.30.70.330">
    <property type="match status" value="1"/>
</dbReference>
<dbReference type="OrthoDB" id="417481at2759"/>
<feature type="domain" description="RRM" evidence="4">
    <location>
        <begin position="209"/>
        <end position="293"/>
    </location>
</feature>
<dbReference type="EMBL" id="LGUB01001036">
    <property type="protein sequence ID" value="KRH92299.1"/>
    <property type="molecule type" value="Genomic_DNA"/>
</dbReference>
<dbReference type="InterPro" id="IPR007201">
    <property type="entry name" value="Mei2-like_Rrm_C"/>
</dbReference>
<evidence type="ECO:0000259" key="4">
    <source>
        <dbReference type="PROSITE" id="PS50102"/>
    </source>
</evidence>
<reference evidence="5 6" key="1">
    <citation type="submission" date="2015-07" db="EMBL/GenBank/DDBJ databases">
        <title>The genome of Pseudoloma neurophilia, a relevant intracellular parasite of the zebrafish.</title>
        <authorList>
            <person name="Ndikumana S."/>
            <person name="Pelin A."/>
            <person name="Sanders J."/>
            <person name="Corradi N."/>
        </authorList>
    </citation>
    <scope>NUCLEOTIDE SEQUENCE [LARGE SCALE GENOMIC DNA]</scope>
    <source>
        <strain evidence="5 6">MK1</strain>
    </source>
</reference>
<comment type="caution">
    <text evidence="5">The sequence shown here is derived from an EMBL/GenBank/DDBJ whole genome shotgun (WGS) entry which is preliminary data.</text>
</comment>
<organism evidence="5 6">
    <name type="scientific">Pseudoloma neurophilia</name>
    <dbReference type="NCBI Taxonomy" id="146866"/>
    <lineage>
        <taxon>Eukaryota</taxon>
        <taxon>Fungi</taxon>
        <taxon>Fungi incertae sedis</taxon>
        <taxon>Microsporidia</taxon>
        <taxon>Pseudoloma</taxon>
    </lineage>
</organism>
<accession>A0A0R0M1S5</accession>
<dbReference type="SUPFAM" id="SSF54928">
    <property type="entry name" value="RNA-binding domain, RBD"/>
    <property type="match status" value="1"/>
</dbReference>
<gene>
    <name evidence="5" type="ORF">M153_79690001038</name>
</gene>
<dbReference type="InterPro" id="IPR000504">
    <property type="entry name" value="RRM_dom"/>
</dbReference>
<feature type="region of interest" description="Disordered" evidence="3">
    <location>
        <begin position="186"/>
        <end position="209"/>
    </location>
</feature>
<protein>
    <submittedName>
        <fullName evidence="5">Meiosis protein mei2</fullName>
    </submittedName>
</protein>
<dbReference type="VEuPathDB" id="MicrosporidiaDB:M153_79690001038"/>
<feature type="compositionally biased region" description="Low complexity" evidence="3">
    <location>
        <begin position="186"/>
        <end position="197"/>
    </location>
</feature>
<dbReference type="GO" id="GO:0003723">
    <property type="term" value="F:RNA binding"/>
    <property type="evidence" value="ECO:0007669"/>
    <property type="project" value="UniProtKB-UniRule"/>
</dbReference>
<evidence type="ECO:0000256" key="3">
    <source>
        <dbReference type="SAM" id="MobiDB-lite"/>
    </source>
</evidence>
<proteinExistence type="predicted"/>
<evidence type="ECO:0000313" key="6">
    <source>
        <dbReference type="Proteomes" id="UP000051530"/>
    </source>
</evidence>
<dbReference type="Pfam" id="PF04059">
    <property type="entry name" value="RRM_2"/>
    <property type="match status" value="1"/>
</dbReference>
<dbReference type="InterPro" id="IPR012677">
    <property type="entry name" value="Nucleotide-bd_a/b_plait_sf"/>
</dbReference>
<keyword evidence="1 2" id="KW-0694">RNA-binding</keyword>
<evidence type="ECO:0000256" key="2">
    <source>
        <dbReference type="PROSITE-ProRule" id="PRU00176"/>
    </source>
</evidence>
<dbReference type="AlphaFoldDB" id="A0A0R0M1S5"/>
<sequence>MPNTNFKLTYDMAELRFNSLPYTKETNNCTYSFPNYLIDKGKNEQPQFLNNSQNNSQFLNNSYASSVNANLQKQTVSNMFYSNDIHSNNLYSTWSVPYSYNAIPLVSNHLKEYTSNVIFEHTEYSIQPTENILTIKRDSKMNQEKNVSSKNVLSESKSNHKTILSENVSSKNVSSENLLSKNVLSESKSNHKNLLSESKSESKSENERTTVMLKNIPNKYNCDMLLDMINEYFWGQYDFIYLRMDFFNNCNVGYAFINFLSNKNVIDFYNIVNKREWKLFTSNKIAEVTYASIQGIEKLYNKFKTSSLISKKKYRPRIFYKTGVLKGMERETFSID</sequence>
<evidence type="ECO:0000313" key="5">
    <source>
        <dbReference type="EMBL" id="KRH92299.1"/>
    </source>
</evidence>
<dbReference type="PROSITE" id="PS50102">
    <property type="entry name" value="RRM"/>
    <property type="match status" value="1"/>
</dbReference>
<dbReference type="InterPro" id="IPR035979">
    <property type="entry name" value="RBD_domain_sf"/>
</dbReference>
<dbReference type="Proteomes" id="UP000051530">
    <property type="component" value="Unassembled WGS sequence"/>
</dbReference>